<organism evidence="7 8">
    <name type="scientific">Caldovatus sediminis</name>
    <dbReference type="NCBI Taxonomy" id="2041189"/>
    <lineage>
        <taxon>Bacteria</taxon>
        <taxon>Pseudomonadati</taxon>
        <taxon>Pseudomonadota</taxon>
        <taxon>Alphaproteobacteria</taxon>
        <taxon>Acetobacterales</taxon>
        <taxon>Roseomonadaceae</taxon>
        <taxon>Caldovatus</taxon>
    </lineage>
</organism>
<dbReference type="SUPFAM" id="SSF56645">
    <property type="entry name" value="Acyl-CoA dehydrogenase NM domain-like"/>
    <property type="match status" value="1"/>
</dbReference>
<dbReference type="RefSeq" id="WP_188904359.1">
    <property type="nucleotide sequence ID" value="NZ_BMKS01000030.1"/>
</dbReference>
<keyword evidence="3" id="KW-0285">Flavoprotein</keyword>
<proteinExistence type="inferred from homology"/>
<dbReference type="Proteomes" id="UP000597507">
    <property type="component" value="Unassembled WGS sequence"/>
</dbReference>
<dbReference type="Gene3D" id="1.20.140.10">
    <property type="entry name" value="Butyryl-CoA Dehydrogenase, subunit A, domain 3"/>
    <property type="match status" value="1"/>
</dbReference>
<reference evidence="7 8" key="1">
    <citation type="journal article" date="2014" name="Int. J. Syst. Evol. Microbiol.">
        <title>Complete genome sequence of Corynebacterium casei LMG S-19264T (=DSM 44701T), isolated from a smear-ripened cheese.</title>
        <authorList>
            <consortium name="US DOE Joint Genome Institute (JGI-PGF)"/>
            <person name="Walter F."/>
            <person name="Albersmeier A."/>
            <person name="Kalinowski J."/>
            <person name="Ruckert C."/>
        </authorList>
    </citation>
    <scope>NUCLEOTIDE SEQUENCE [LARGE SCALE GENOMIC DNA]</scope>
    <source>
        <strain evidence="7 8">CGMCC 1.16330</strain>
    </source>
</reference>
<sequence length="340" mass="34813">MMDTDDIARTARRAAAACAGLDAAGAARRLAEDGILGLLAPEEAGGLGLPLSAAAPVVAAGAAELLPFPLAEALLLARLLARAAPDAAAAIVEGREVATVAWRGALRTEGGALHGTVGRAAMAGEARWLVAALEQGGAALVDLRAAAPGAVTVEEDMSGLDLERPAALVTLRGVPAAARIAEGADWSALRADAQLLRAAEMLGSAEHCLEAAIAHVTQRRAFGRPLVANQGLRFELARHKLALENARHALGHALAVAGQDPRGQSIARLVARATAAEAGVLLCEGAIQLHGGMGFTWDVPLHRHLRRVREAAAQCDPVGARAALAARVDEPAENEQGWAA</sequence>
<dbReference type="PANTHER" id="PTHR43884">
    <property type="entry name" value="ACYL-COA DEHYDROGENASE"/>
    <property type="match status" value="1"/>
</dbReference>
<dbReference type="InterPro" id="IPR037069">
    <property type="entry name" value="AcylCoA_DH/ox_N_sf"/>
</dbReference>
<protein>
    <recommendedName>
        <fullName evidence="6">Acyl-CoA dehydrogenase/oxidase C-terminal domain-containing protein</fullName>
    </recommendedName>
</protein>
<evidence type="ECO:0000256" key="3">
    <source>
        <dbReference type="ARBA" id="ARBA00022630"/>
    </source>
</evidence>
<dbReference type="InterPro" id="IPR009100">
    <property type="entry name" value="AcylCoA_DH/oxidase_NM_dom_sf"/>
</dbReference>
<dbReference type="EMBL" id="BMKS01000030">
    <property type="protein sequence ID" value="GGG52563.1"/>
    <property type="molecule type" value="Genomic_DNA"/>
</dbReference>
<dbReference type="GO" id="GO:0050660">
    <property type="term" value="F:flavin adenine dinucleotide binding"/>
    <property type="evidence" value="ECO:0007669"/>
    <property type="project" value="InterPro"/>
</dbReference>
<comment type="cofactor">
    <cofactor evidence="1">
        <name>FAD</name>
        <dbReference type="ChEBI" id="CHEBI:57692"/>
    </cofactor>
</comment>
<feature type="domain" description="Acyl-CoA dehydrogenase/oxidase C-terminal" evidence="6">
    <location>
        <begin position="196"/>
        <end position="309"/>
    </location>
</feature>
<dbReference type="GO" id="GO:0003995">
    <property type="term" value="F:acyl-CoA dehydrogenase activity"/>
    <property type="evidence" value="ECO:0007669"/>
    <property type="project" value="TreeGrafter"/>
</dbReference>
<evidence type="ECO:0000313" key="7">
    <source>
        <dbReference type="EMBL" id="GGG52563.1"/>
    </source>
</evidence>
<evidence type="ECO:0000256" key="4">
    <source>
        <dbReference type="ARBA" id="ARBA00022827"/>
    </source>
</evidence>
<evidence type="ECO:0000313" key="8">
    <source>
        <dbReference type="Proteomes" id="UP000597507"/>
    </source>
</evidence>
<evidence type="ECO:0000259" key="6">
    <source>
        <dbReference type="Pfam" id="PF00441"/>
    </source>
</evidence>
<keyword evidence="5" id="KW-0560">Oxidoreductase</keyword>
<accession>A0A8J3EEB3</accession>
<dbReference type="InterPro" id="IPR009075">
    <property type="entry name" value="AcylCo_DH/oxidase_C"/>
</dbReference>
<evidence type="ECO:0000256" key="5">
    <source>
        <dbReference type="ARBA" id="ARBA00023002"/>
    </source>
</evidence>
<comment type="caution">
    <text evidence="7">The sequence shown here is derived from an EMBL/GenBank/DDBJ whole genome shotgun (WGS) entry which is preliminary data.</text>
</comment>
<name>A0A8J3EEB3_9PROT</name>
<dbReference type="Pfam" id="PF00441">
    <property type="entry name" value="Acyl-CoA_dh_1"/>
    <property type="match status" value="1"/>
</dbReference>
<dbReference type="InterPro" id="IPR036250">
    <property type="entry name" value="AcylCo_DH-like_C"/>
</dbReference>
<dbReference type="PANTHER" id="PTHR43884:SF20">
    <property type="entry name" value="ACYL-COA DEHYDROGENASE FADE28"/>
    <property type="match status" value="1"/>
</dbReference>
<evidence type="ECO:0000256" key="2">
    <source>
        <dbReference type="ARBA" id="ARBA00009347"/>
    </source>
</evidence>
<gene>
    <name evidence="7" type="ORF">GCM10010964_44630</name>
</gene>
<dbReference type="SUPFAM" id="SSF47203">
    <property type="entry name" value="Acyl-CoA dehydrogenase C-terminal domain-like"/>
    <property type="match status" value="1"/>
</dbReference>
<keyword evidence="4" id="KW-0274">FAD</keyword>
<comment type="similarity">
    <text evidence="2">Belongs to the acyl-CoA dehydrogenase family.</text>
</comment>
<keyword evidence="8" id="KW-1185">Reference proteome</keyword>
<evidence type="ECO:0000256" key="1">
    <source>
        <dbReference type="ARBA" id="ARBA00001974"/>
    </source>
</evidence>
<dbReference type="Gene3D" id="1.10.540.10">
    <property type="entry name" value="Acyl-CoA dehydrogenase/oxidase, N-terminal domain"/>
    <property type="match status" value="1"/>
</dbReference>
<dbReference type="AlphaFoldDB" id="A0A8J3EEB3"/>